<accession>A0A1Y0I3J5</accession>
<reference evidence="2 3" key="1">
    <citation type="submission" date="2017-05" db="EMBL/GenBank/DDBJ databases">
        <title>Genomic insights into alkan degradation activity of Oleiphilus messinensis.</title>
        <authorList>
            <person name="Kozyavkin S.A."/>
            <person name="Slesarev A.I."/>
            <person name="Golyshin P.N."/>
            <person name="Korzhenkov A."/>
            <person name="Golyshina O.N."/>
            <person name="Toshchakov S.V."/>
        </authorList>
    </citation>
    <scope>NUCLEOTIDE SEQUENCE [LARGE SCALE GENOMIC DNA]</scope>
    <source>
        <strain evidence="2 3">ME102</strain>
    </source>
</reference>
<sequence>MLNGITLNQAQIILICITVSMVLSAIADVVWPQASREIGFGHSLLMTVLIFLWVKAHVRIENIREPRGSAFIAALFAPIGIPVYFVRGFGWQRGMLASLKALAFLVVLFLLYLMVWYLGENVFL</sequence>
<feature type="transmembrane region" description="Helical" evidence="1">
    <location>
        <begin position="68"/>
        <end position="86"/>
    </location>
</feature>
<dbReference type="KEGG" id="ome:OLMES_0260"/>
<evidence type="ECO:0000313" key="2">
    <source>
        <dbReference type="EMBL" id="ARU54366.1"/>
    </source>
</evidence>
<dbReference type="EMBL" id="CP021425">
    <property type="protein sequence ID" value="ARU54366.1"/>
    <property type="molecule type" value="Genomic_DNA"/>
</dbReference>
<proteinExistence type="predicted"/>
<protein>
    <submittedName>
        <fullName evidence="2">Uncharacterized protein</fullName>
    </submittedName>
</protein>
<feature type="transmembrane region" description="Helical" evidence="1">
    <location>
        <begin position="38"/>
        <end position="56"/>
    </location>
</feature>
<feature type="transmembrane region" description="Helical" evidence="1">
    <location>
        <begin position="98"/>
        <end position="118"/>
    </location>
</feature>
<dbReference type="Proteomes" id="UP000196027">
    <property type="component" value="Chromosome"/>
</dbReference>
<name>A0A1Y0I3J5_9GAMM</name>
<keyword evidence="3" id="KW-1185">Reference proteome</keyword>
<evidence type="ECO:0000313" key="3">
    <source>
        <dbReference type="Proteomes" id="UP000196027"/>
    </source>
</evidence>
<gene>
    <name evidence="2" type="ORF">OLMES_0260</name>
</gene>
<evidence type="ECO:0000256" key="1">
    <source>
        <dbReference type="SAM" id="Phobius"/>
    </source>
</evidence>
<organism evidence="2 3">
    <name type="scientific">Oleiphilus messinensis</name>
    <dbReference type="NCBI Taxonomy" id="141451"/>
    <lineage>
        <taxon>Bacteria</taxon>
        <taxon>Pseudomonadati</taxon>
        <taxon>Pseudomonadota</taxon>
        <taxon>Gammaproteobacteria</taxon>
        <taxon>Oceanospirillales</taxon>
        <taxon>Oleiphilaceae</taxon>
        <taxon>Oleiphilus</taxon>
    </lineage>
</organism>
<keyword evidence="1" id="KW-0472">Membrane</keyword>
<dbReference type="AlphaFoldDB" id="A0A1Y0I3J5"/>
<feature type="transmembrane region" description="Helical" evidence="1">
    <location>
        <begin position="12"/>
        <end position="31"/>
    </location>
</feature>
<dbReference type="RefSeq" id="WP_087459578.1">
    <property type="nucleotide sequence ID" value="NZ_CP021425.1"/>
</dbReference>
<keyword evidence="1" id="KW-1133">Transmembrane helix</keyword>
<keyword evidence="1" id="KW-0812">Transmembrane</keyword>